<name>A0ABS5SAD0_9BACT</name>
<proteinExistence type="predicted"/>
<comment type="caution">
    <text evidence="1">The sequence shown here is derived from an EMBL/GenBank/DDBJ whole genome shotgun (WGS) entry which is preliminary data.</text>
</comment>
<evidence type="ECO:0000313" key="2">
    <source>
        <dbReference type="Proteomes" id="UP000756860"/>
    </source>
</evidence>
<protein>
    <submittedName>
        <fullName evidence="1">Uncharacterized protein</fullName>
    </submittedName>
</protein>
<gene>
    <name evidence="1" type="ORF">KI810_04650</name>
</gene>
<sequence>MKERHIEANRLCLSCRRTCKQPAAVVIASCPRYYAGPKVKRCTWKQLELGL</sequence>
<dbReference type="Proteomes" id="UP000756860">
    <property type="component" value="Unassembled WGS sequence"/>
</dbReference>
<keyword evidence="2" id="KW-1185">Reference proteome</keyword>
<organism evidence="1 2">
    <name type="scientific">Geomobilimonas luticola</name>
    <dbReference type="NCBI Taxonomy" id="1114878"/>
    <lineage>
        <taxon>Bacteria</taxon>
        <taxon>Pseudomonadati</taxon>
        <taxon>Thermodesulfobacteriota</taxon>
        <taxon>Desulfuromonadia</taxon>
        <taxon>Geobacterales</taxon>
        <taxon>Geobacteraceae</taxon>
        <taxon>Geomobilimonas</taxon>
    </lineage>
</organism>
<dbReference type="RefSeq" id="WP_214174287.1">
    <property type="nucleotide sequence ID" value="NZ_JAHCVK010000001.1"/>
</dbReference>
<accession>A0ABS5SAD0</accession>
<dbReference type="EMBL" id="JAHCVK010000001">
    <property type="protein sequence ID" value="MBT0652335.1"/>
    <property type="molecule type" value="Genomic_DNA"/>
</dbReference>
<reference evidence="1 2" key="1">
    <citation type="submission" date="2021-05" db="EMBL/GenBank/DDBJ databases">
        <title>The draft genome of Geobacter luticola JCM 17780.</title>
        <authorList>
            <person name="Xu Z."/>
            <person name="Masuda Y."/>
            <person name="Itoh H."/>
            <person name="Senoo K."/>
        </authorList>
    </citation>
    <scope>NUCLEOTIDE SEQUENCE [LARGE SCALE GENOMIC DNA]</scope>
    <source>
        <strain evidence="1 2">JCM 17780</strain>
    </source>
</reference>
<evidence type="ECO:0000313" key="1">
    <source>
        <dbReference type="EMBL" id="MBT0652335.1"/>
    </source>
</evidence>